<reference evidence="1 2" key="1">
    <citation type="submission" date="2020-12" db="EMBL/GenBank/DDBJ databases">
        <title>Revised draft genomes of Rhodomicrobium vannielii ATCC 17100 and Rhodomicrobium udaipurense JA643.</title>
        <authorList>
            <person name="Conners E.M."/>
            <person name="Davenport E.J."/>
            <person name="Bose A."/>
        </authorList>
    </citation>
    <scope>NUCLEOTIDE SEQUENCE [LARGE SCALE GENOMIC DNA]</scope>
    <source>
        <strain evidence="1 2">JA643</strain>
    </source>
</reference>
<dbReference type="RefSeq" id="WP_199502285.1">
    <property type="nucleotide sequence ID" value="NZ_JAEMUK010000007.1"/>
</dbReference>
<gene>
    <name evidence="1" type="ORF">JDN41_03260</name>
</gene>
<evidence type="ECO:0000313" key="1">
    <source>
        <dbReference type="EMBL" id="MBJ7542570.1"/>
    </source>
</evidence>
<keyword evidence="2" id="KW-1185">Reference proteome</keyword>
<evidence type="ECO:0000313" key="2">
    <source>
        <dbReference type="Proteomes" id="UP000623250"/>
    </source>
</evidence>
<proteinExistence type="predicted"/>
<accession>A0A8I1GFW9</accession>
<name>A0A8I1GFW9_9HYPH</name>
<organism evidence="1 2">
    <name type="scientific">Rhodomicrobium udaipurense</name>
    <dbReference type="NCBI Taxonomy" id="1202716"/>
    <lineage>
        <taxon>Bacteria</taxon>
        <taxon>Pseudomonadati</taxon>
        <taxon>Pseudomonadota</taxon>
        <taxon>Alphaproteobacteria</taxon>
        <taxon>Hyphomicrobiales</taxon>
        <taxon>Hyphomicrobiaceae</taxon>
        <taxon>Rhodomicrobium</taxon>
    </lineage>
</organism>
<dbReference type="EMBL" id="JAEMUK010000007">
    <property type="protein sequence ID" value="MBJ7542570.1"/>
    <property type="molecule type" value="Genomic_DNA"/>
</dbReference>
<sequence length="155" mass="16951">MASGGLPGRWQQEGISSSQLHRTLGVTLKKARFHRIRKAKRAGSLATLMSGEGSIVEADEIFIGKEEGAVKHPNARCYAQKQAMLSLVERGGEVRSFVIDKADAANIKPRIKRLRCLPAVIRSVRCIVSATHSVNHANCLAAFRSCFRQELKPGS</sequence>
<comment type="caution">
    <text evidence="1">The sequence shown here is derived from an EMBL/GenBank/DDBJ whole genome shotgun (WGS) entry which is preliminary data.</text>
</comment>
<evidence type="ECO:0008006" key="3">
    <source>
        <dbReference type="Google" id="ProtNLM"/>
    </source>
</evidence>
<dbReference type="AlphaFoldDB" id="A0A8I1GFW9"/>
<dbReference type="Proteomes" id="UP000623250">
    <property type="component" value="Unassembled WGS sequence"/>
</dbReference>
<protein>
    <recommendedName>
        <fullName evidence="3">Transposase</fullName>
    </recommendedName>
</protein>